<dbReference type="OMA" id="THWEDGK"/>
<name>F4Q4E5_CACFS</name>
<evidence type="ECO:0000313" key="2">
    <source>
        <dbReference type="Proteomes" id="UP000007797"/>
    </source>
</evidence>
<organism evidence="1 2">
    <name type="scientific">Cavenderia fasciculata</name>
    <name type="common">Slime mold</name>
    <name type="synonym">Dictyostelium fasciculatum</name>
    <dbReference type="NCBI Taxonomy" id="261658"/>
    <lineage>
        <taxon>Eukaryota</taxon>
        <taxon>Amoebozoa</taxon>
        <taxon>Evosea</taxon>
        <taxon>Eumycetozoa</taxon>
        <taxon>Dictyostelia</taxon>
        <taxon>Acytosteliales</taxon>
        <taxon>Cavenderiaceae</taxon>
        <taxon>Cavenderia</taxon>
    </lineage>
</organism>
<dbReference type="OrthoDB" id="16424at2759"/>
<dbReference type="EMBL" id="GL883021">
    <property type="protein sequence ID" value="EGG17007.1"/>
    <property type="molecule type" value="Genomic_DNA"/>
</dbReference>
<protein>
    <submittedName>
        <fullName evidence="1">Uncharacterized protein</fullName>
    </submittedName>
</protein>
<proteinExistence type="predicted"/>
<keyword evidence="2" id="KW-1185">Reference proteome</keyword>
<dbReference type="AlphaFoldDB" id="F4Q4E5"/>
<dbReference type="Proteomes" id="UP000007797">
    <property type="component" value="Unassembled WGS sequence"/>
</dbReference>
<dbReference type="KEGG" id="dfa:DFA_07988"/>
<gene>
    <name evidence="1" type="ORF">DFA_07988</name>
</gene>
<evidence type="ECO:0000313" key="1">
    <source>
        <dbReference type="EMBL" id="EGG17007.1"/>
    </source>
</evidence>
<accession>F4Q4E5</accession>
<dbReference type="GeneID" id="14869886"/>
<reference evidence="2" key="1">
    <citation type="journal article" date="2011" name="Genome Res.">
        <title>Phylogeny-wide analysis of social amoeba genomes highlights ancient origins for complex intercellular communication.</title>
        <authorList>
            <person name="Heidel A.J."/>
            <person name="Lawal H.M."/>
            <person name="Felder M."/>
            <person name="Schilde C."/>
            <person name="Helps N.R."/>
            <person name="Tunggal B."/>
            <person name="Rivero F."/>
            <person name="John U."/>
            <person name="Schleicher M."/>
            <person name="Eichinger L."/>
            <person name="Platzer M."/>
            <person name="Noegel A.A."/>
            <person name="Schaap P."/>
            <person name="Gloeckner G."/>
        </authorList>
    </citation>
    <scope>NUCLEOTIDE SEQUENCE [LARGE SCALE GENOMIC DNA]</scope>
    <source>
        <strain evidence="2">SH3</strain>
    </source>
</reference>
<dbReference type="RefSeq" id="XP_004355491.1">
    <property type="nucleotide sequence ID" value="XM_004355438.1"/>
</dbReference>
<sequence>MRFKITWKDNKLVLPSGNVDDKVSRLLKDIATRFAPYNSSSEDLIFSELRTSDGFFISPHAAIGDILKDDDYLVAVDFDSWKAEQYKLCKTLFESVNVVNYENDETLSVGVGSNTRNNLYIAVNKGKELIRLELFDYSDLSAFVKDGKQLVALYEKGVNYAKVYFVVANSVVQQVEVEIKVESAGRPEIKLIGLKTANKKIEKGDVTLVQTAYDTTVEENVVFPELVKAGESFPDYDLDYTTTDGGNGGAPESYFNVTSPSGIRFEQVDVIRTEHGWYQNNATSNFYYTDLQITNTTESKVTLTKVSAEYKDKEGTWQPVPAYFGVKNGVYNYNWRWEAVPIPIDARDTFKLSINTKISLPYRFADKMRRSSRHLPDPLEIRIVVVDDKQNSISLPAVYRNKTEYPVLATLKWRQKYVGESDPVVYFQSVDNIHSEARGWVTVVKKLDNYKQINVVLSCNFNGSTTYYFDQRVLNQLAYKAKKEGISKYPVKNYSAKNEDFELQTFAIVNLDKVKTTGFCFELTSQSGGSSTGYFVMPSLN</sequence>